<evidence type="ECO:0000313" key="6">
    <source>
        <dbReference type="Ensembl" id="ENSCLMP00005031063.1"/>
    </source>
</evidence>
<reference evidence="6" key="2">
    <citation type="submission" date="2025-09" db="UniProtKB">
        <authorList>
            <consortium name="Ensembl"/>
        </authorList>
    </citation>
    <scope>IDENTIFICATION</scope>
</reference>
<name>A0A8C2ZQR2_CYCLU</name>
<comment type="subcellular location">
    <subcellularLocation>
        <location evidence="1">Secreted</location>
    </subcellularLocation>
</comment>
<dbReference type="GO" id="GO:0005125">
    <property type="term" value="F:cytokine activity"/>
    <property type="evidence" value="ECO:0007669"/>
    <property type="project" value="InterPro"/>
</dbReference>
<accession>A0A8C2ZQR2</accession>
<evidence type="ECO:0000256" key="2">
    <source>
        <dbReference type="ARBA" id="ARBA00007236"/>
    </source>
</evidence>
<dbReference type="InterPro" id="IPR029034">
    <property type="entry name" value="Cystine-knot_cytokine"/>
</dbReference>
<evidence type="ECO:0000256" key="4">
    <source>
        <dbReference type="ARBA" id="ARBA00022729"/>
    </source>
</evidence>
<organism evidence="6 7">
    <name type="scientific">Cyclopterus lumpus</name>
    <name type="common">Lumpsucker</name>
    <dbReference type="NCBI Taxonomy" id="8103"/>
    <lineage>
        <taxon>Eukaryota</taxon>
        <taxon>Metazoa</taxon>
        <taxon>Chordata</taxon>
        <taxon>Craniata</taxon>
        <taxon>Vertebrata</taxon>
        <taxon>Euteleostomi</taxon>
        <taxon>Actinopterygii</taxon>
        <taxon>Neopterygii</taxon>
        <taxon>Teleostei</taxon>
        <taxon>Neoteleostei</taxon>
        <taxon>Acanthomorphata</taxon>
        <taxon>Eupercaria</taxon>
        <taxon>Perciformes</taxon>
        <taxon>Cottioidei</taxon>
        <taxon>Cottales</taxon>
        <taxon>Cyclopteridae</taxon>
        <taxon>Cyclopterus</taxon>
    </lineage>
</organism>
<keyword evidence="3" id="KW-0964">Secreted</keyword>
<protein>
    <submittedName>
        <fullName evidence="6">Uncharacterized protein</fullName>
    </submittedName>
</protein>
<evidence type="ECO:0000256" key="3">
    <source>
        <dbReference type="ARBA" id="ARBA00022525"/>
    </source>
</evidence>
<dbReference type="GO" id="GO:0005576">
    <property type="term" value="C:extracellular region"/>
    <property type="evidence" value="ECO:0007669"/>
    <property type="project" value="UniProtKB-SubCell"/>
</dbReference>
<dbReference type="Proteomes" id="UP000694565">
    <property type="component" value="Unplaced"/>
</dbReference>
<keyword evidence="4 5" id="KW-0732">Signal</keyword>
<evidence type="ECO:0000256" key="5">
    <source>
        <dbReference type="SAM" id="SignalP"/>
    </source>
</evidence>
<proteinExistence type="inferred from homology"/>
<dbReference type="AlphaFoldDB" id="A0A8C2ZQR2"/>
<feature type="chain" id="PRO_5034158697" evidence="5">
    <location>
        <begin position="24"/>
        <end position="136"/>
    </location>
</feature>
<dbReference type="SMR" id="A0A8C2ZQR2"/>
<evidence type="ECO:0000256" key="1">
    <source>
        <dbReference type="ARBA" id="ARBA00004613"/>
    </source>
</evidence>
<keyword evidence="7" id="KW-1185">Reference proteome</keyword>
<dbReference type="InterPro" id="IPR010345">
    <property type="entry name" value="IL-17_fam"/>
</dbReference>
<evidence type="ECO:0000313" key="7">
    <source>
        <dbReference type="Proteomes" id="UP000694565"/>
    </source>
</evidence>
<comment type="similarity">
    <text evidence="2">Belongs to the IL-17 family.</text>
</comment>
<dbReference type="GeneTree" id="ENSGT01030000234838"/>
<feature type="signal peptide" evidence="5">
    <location>
        <begin position="1"/>
        <end position="23"/>
    </location>
</feature>
<dbReference type="Pfam" id="PF06083">
    <property type="entry name" value="IL17"/>
    <property type="match status" value="1"/>
</dbReference>
<reference evidence="6" key="1">
    <citation type="submission" date="2025-08" db="UniProtKB">
        <authorList>
            <consortium name="Ensembl"/>
        </authorList>
    </citation>
    <scope>IDENTIFICATION</scope>
</reference>
<dbReference type="Gene3D" id="2.10.90.10">
    <property type="entry name" value="Cystine-knot cytokines"/>
    <property type="match status" value="1"/>
</dbReference>
<dbReference type="Ensembl" id="ENSCLMT00005032416.1">
    <property type="protein sequence ID" value="ENSCLMP00005031063.1"/>
    <property type="gene ID" value="ENSCLMG00005015047.1"/>
</dbReference>
<sequence length="136" mass="15115">IFLYIYIYALLLCCSVLWLVVSSSPPSAPSRCNSTLTFSSEVYSYSEGNGNINLRSLSPWSWRSSTSWTRIPSTLWEAECSSSFCSGLDGGLDLISVPIYQNVLVLNRQARVRCFTVSYRSVAVGCTCVWAKTIQT</sequence>
<dbReference type="SUPFAM" id="SSF57501">
    <property type="entry name" value="Cystine-knot cytokines"/>
    <property type="match status" value="1"/>
</dbReference>